<evidence type="ECO:0000313" key="2">
    <source>
        <dbReference type="EMBL" id="SLN09975.1"/>
    </source>
</evidence>
<sequence length="487" mass="52941">MAEPSVTIVEAMSDPELFGDTFGGDSWEAWRALLGAFYGLPVSARSEKTVEALTARSVGACGSFRELWMAIGRRGGKSHVAALIATYEAVFRDHRPKLSPGEWATVALIAADRAQARTLFRYIRAMFAHPLLAPLVLRETSDSLELRNRTAIEVHTASFRKVRGYTLAAVIADEIAFWQVEGASPDREIITALRPALATLDGKLVALSSPYAKRGVLWGAFKRHHGSNSERVLVAQAPSRTMNPTLPQSAIDDAMAEDPEAARAEYLAEFRTDISSLIDPGLVADCSRPKPRDLPPTTGVQYVAFVDPAGGGGDEFTLAIGHREDDAVVVDLSTGLKGSPAAIVEEYARTLGRYGVRRVVGDRYAGRWPRDEFAKHGIQYDVSDLDRSGLYLEMLAALNSGQVELPPCEVLSRQLIGLERRTSRSGRDQIDHGPGGHDDRANAVAGLVANIGRRKALSGILLKARNRAGKPAAPQPQERGMRWNECL</sequence>
<evidence type="ECO:0000256" key="1">
    <source>
        <dbReference type="SAM" id="MobiDB-lite"/>
    </source>
</evidence>
<protein>
    <recommendedName>
        <fullName evidence="4">Phage Terminase</fullName>
    </recommendedName>
</protein>
<proteinExistence type="predicted"/>
<dbReference type="EMBL" id="FWFK01000001">
    <property type="protein sequence ID" value="SLN09975.1"/>
    <property type="molecule type" value="Genomic_DNA"/>
</dbReference>
<keyword evidence="3" id="KW-1185">Reference proteome</keyword>
<dbReference type="Gene3D" id="3.40.50.300">
    <property type="entry name" value="P-loop containing nucleotide triphosphate hydrolases"/>
    <property type="match status" value="1"/>
</dbReference>
<dbReference type="Gene3D" id="3.30.420.240">
    <property type="match status" value="1"/>
</dbReference>
<accession>A0A1X6Y3X0</accession>
<feature type="region of interest" description="Disordered" evidence="1">
    <location>
        <begin position="422"/>
        <end position="441"/>
    </location>
</feature>
<dbReference type="RefSeq" id="WP_200813261.1">
    <property type="nucleotide sequence ID" value="NZ_FWFK01000001.1"/>
</dbReference>
<dbReference type="AlphaFoldDB" id="A0A1X6Y3X0"/>
<dbReference type="InterPro" id="IPR027417">
    <property type="entry name" value="P-loop_NTPase"/>
</dbReference>
<gene>
    <name evidence="2" type="ORF">ROJ8625_00135</name>
</gene>
<dbReference type="Proteomes" id="UP000193570">
    <property type="component" value="Unassembled WGS sequence"/>
</dbReference>
<organism evidence="2 3">
    <name type="scientific">Roseivivax jejudonensis</name>
    <dbReference type="NCBI Taxonomy" id="1529041"/>
    <lineage>
        <taxon>Bacteria</taxon>
        <taxon>Pseudomonadati</taxon>
        <taxon>Pseudomonadota</taxon>
        <taxon>Alphaproteobacteria</taxon>
        <taxon>Rhodobacterales</taxon>
        <taxon>Roseobacteraceae</taxon>
        <taxon>Roseivivax</taxon>
    </lineage>
</organism>
<evidence type="ECO:0008006" key="4">
    <source>
        <dbReference type="Google" id="ProtNLM"/>
    </source>
</evidence>
<feature type="region of interest" description="Disordered" evidence="1">
    <location>
        <begin position="467"/>
        <end position="487"/>
    </location>
</feature>
<evidence type="ECO:0000313" key="3">
    <source>
        <dbReference type="Proteomes" id="UP000193570"/>
    </source>
</evidence>
<reference evidence="2 3" key="1">
    <citation type="submission" date="2017-03" db="EMBL/GenBank/DDBJ databases">
        <authorList>
            <person name="Afonso C.L."/>
            <person name="Miller P.J."/>
            <person name="Scott M.A."/>
            <person name="Spackman E."/>
            <person name="Goraichik I."/>
            <person name="Dimitrov K.M."/>
            <person name="Suarez D.L."/>
            <person name="Swayne D.E."/>
        </authorList>
    </citation>
    <scope>NUCLEOTIDE SEQUENCE [LARGE SCALE GENOMIC DNA]</scope>
    <source>
        <strain evidence="2 3">CECT 8625</strain>
    </source>
</reference>
<name>A0A1X6Y3X0_9RHOB</name>